<sequence length="177" mass="19870">MADKQDSRVCLVCLEDLQENSCPRCNQNSLCRTDLEEYEAPAGALDESNAPVADPDESVACVAEQLERTGFQTDQVENVECDFCTGRKEKAIKTCLVCLASYCETHLRLHNDLNVGKAHLLVEVTGQLQRKMCPQHHKLLEVYCRTDHQCICYLCMLDTNHKGHDIVSAAAERAEKQ</sequence>
<evidence type="ECO:0000256" key="1">
    <source>
        <dbReference type="ARBA" id="ARBA00022723"/>
    </source>
</evidence>
<keyword evidence="2 4" id="KW-0863">Zinc-finger</keyword>
<feature type="non-terminal residue" evidence="6">
    <location>
        <position position="177"/>
    </location>
</feature>
<dbReference type="Gene3D" id="3.30.160.60">
    <property type="entry name" value="Classic Zinc Finger"/>
    <property type="match status" value="1"/>
</dbReference>
<dbReference type="EMBL" id="JAMKFB020000023">
    <property type="protein sequence ID" value="KAL0157503.1"/>
    <property type="molecule type" value="Genomic_DNA"/>
</dbReference>
<organism evidence="6 7">
    <name type="scientific">Cirrhinus mrigala</name>
    <name type="common">Mrigala</name>
    <dbReference type="NCBI Taxonomy" id="683832"/>
    <lineage>
        <taxon>Eukaryota</taxon>
        <taxon>Metazoa</taxon>
        <taxon>Chordata</taxon>
        <taxon>Craniata</taxon>
        <taxon>Vertebrata</taxon>
        <taxon>Euteleostomi</taxon>
        <taxon>Actinopterygii</taxon>
        <taxon>Neopterygii</taxon>
        <taxon>Teleostei</taxon>
        <taxon>Ostariophysi</taxon>
        <taxon>Cypriniformes</taxon>
        <taxon>Cyprinidae</taxon>
        <taxon>Labeoninae</taxon>
        <taxon>Labeonini</taxon>
        <taxon>Cirrhinus</taxon>
    </lineage>
</organism>
<dbReference type="PANTHER" id="PTHR25465">
    <property type="entry name" value="B-BOX DOMAIN CONTAINING"/>
    <property type="match status" value="1"/>
</dbReference>
<dbReference type="PANTHER" id="PTHR25465:SF5">
    <property type="entry name" value="E3 UBIQUITIN_ISG15 LIGASE TRIM25-RELATED"/>
    <property type="match status" value="1"/>
</dbReference>
<dbReference type="InterPro" id="IPR000315">
    <property type="entry name" value="Znf_B-box"/>
</dbReference>
<accession>A0ABD0NB20</accession>
<dbReference type="CDD" id="cd19769">
    <property type="entry name" value="Bbox2_TRIM16-like"/>
    <property type="match status" value="1"/>
</dbReference>
<dbReference type="GO" id="GO:0008270">
    <property type="term" value="F:zinc ion binding"/>
    <property type="evidence" value="ECO:0007669"/>
    <property type="project" value="UniProtKB-KW"/>
</dbReference>
<dbReference type="Gene3D" id="4.10.830.40">
    <property type="match status" value="1"/>
</dbReference>
<dbReference type="PROSITE" id="PS50119">
    <property type="entry name" value="ZF_BBOX"/>
    <property type="match status" value="1"/>
</dbReference>
<evidence type="ECO:0000256" key="2">
    <source>
        <dbReference type="ARBA" id="ARBA00022771"/>
    </source>
</evidence>
<name>A0ABD0NB20_CIRMR</name>
<reference evidence="6 7" key="1">
    <citation type="submission" date="2024-05" db="EMBL/GenBank/DDBJ databases">
        <title>Genome sequencing and assembly of Indian major carp, Cirrhinus mrigala (Hamilton, 1822).</title>
        <authorList>
            <person name="Mohindra V."/>
            <person name="Chowdhury L.M."/>
            <person name="Lal K."/>
            <person name="Jena J.K."/>
        </authorList>
    </citation>
    <scope>NUCLEOTIDE SEQUENCE [LARGE SCALE GENOMIC DNA]</scope>
    <source>
        <strain evidence="6">CM1030</strain>
        <tissue evidence="6">Blood</tissue>
    </source>
</reference>
<dbReference type="SUPFAM" id="SSF57845">
    <property type="entry name" value="B-box zinc-binding domain"/>
    <property type="match status" value="1"/>
</dbReference>
<evidence type="ECO:0000313" key="6">
    <source>
        <dbReference type="EMBL" id="KAL0157503.1"/>
    </source>
</evidence>
<keyword evidence="1" id="KW-0479">Metal-binding</keyword>
<keyword evidence="3" id="KW-0862">Zinc</keyword>
<gene>
    <name evidence="6" type="ORF">M9458_045579</name>
</gene>
<dbReference type="Proteomes" id="UP001529510">
    <property type="component" value="Unassembled WGS sequence"/>
</dbReference>
<evidence type="ECO:0000256" key="4">
    <source>
        <dbReference type="PROSITE-ProRule" id="PRU00024"/>
    </source>
</evidence>
<dbReference type="Pfam" id="PF00643">
    <property type="entry name" value="zf-B_box"/>
    <property type="match status" value="1"/>
</dbReference>
<feature type="domain" description="B box-type" evidence="5">
    <location>
        <begin position="128"/>
        <end position="169"/>
    </location>
</feature>
<proteinExistence type="predicted"/>
<dbReference type="AlphaFoldDB" id="A0ABD0NB20"/>
<dbReference type="InterPro" id="IPR051051">
    <property type="entry name" value="E3_ubiq-ligase_TRIM/RNF"/>
</dbReference>
<evidence type="ECO:0000259" key="5">
    <source>
        <dbReference type="PROSITE" id="PS50119"/>
    </source>
</evidence>
<evidence type="ECO:0000313" key="7">
    <source>
        <dbReference type="Proteomes" id="UP001529510"/>
    </source>
</evidence>
<comment type="caution">
    <text evidence="6">The sequence shown here is derived from an EMBL/GenBank/DDBJ whole genome shotgun (WGS) entry which is preliminary data.</text>
</comment>
<dbReference type="SMART" id="SM00336">
    <property type="entry name" value="BBOX"/>
    <property type="match status" value="1"/>
</dbReference>
<protein>
    <recommendedName>
        <fullName evidence="5">B box-type domain-containing protein</fullName>
    </recommendedName>
</protein>
<evidence type="ECO:0000256" key="3">
    <source>
        <dbReference type="ARBA" id="ARBA00022833"/>
    </source>
</evidence>
<keyword evidence="7" id="KW-1185">Reference proteome</keyword>